<dbReference type="KEGG" id="aaf:AURANDRAFT_65459"/>
<feature type="transmembrane region" description="Helical" evidence="2">
    <location>
        <begin position="1084"/>
        <end position="1108"/>
    </location>
</feature>
<feature type="transmembrane region" description="Helical" evidence="2">
    <location>
        <begin position="746"/>
        <end position="766"/>
    </location>
</feature>
<dbReference type="EMBL" id="GL833134">
    <property type="protein sequence ID" value="EGB06662.1"/>
    <property type="molecule type" value="Genomic_DNA"/>
</dbReference>
<evidence type="ECO:0000256" key="1">
    <source>
        <dbReference type="SAM" id="MobiDB-lite"/>
    </source>
</evidence>
<feature type="transmembrane region" description="Helical" evidence="2">
    <location>
        <begin position="708"/>
        <end position="726"/>
    </location>
</feature>
<sequence>MMTPWSFVALACLGGASGGDVVVSVRDLQFVEHPCDNDWSPYLGRHVALEKVYVTAVAFGRFAVTDAAEVAAWSGVVVDAPRLAPDTLGEGMRVSVKGRMMEVGGETRVVDVTSVVVHADLGVAAVVPADVTTEAISANVGECERERWEGCLVRAAGAEILADPDAGGAMILDDGTGPAVLNDGFLGGGGSVLGELRAQWAAGGGDDDDAWAVDNVRGATVDAVVGVVVMVAGRYELLPRRPGDVAAGSPPVGSGLAEVDIRAVQRPAGDLDDACDGASDVGDNSPYVLREVATRGYVSAVGRGEFFLQQGAAARPWEGVAVSLGEAPAPDFLRVGAAIKLAGTAEEFEGMTRLARLVAARPLGGVPDVDVAPLDAKTGWLACGGDGAPEGYPEALEGVLVRLRDVVLASDADPVTGMVAIDDGSGVARLDDRILDTDAELQLRWNTLGLEGRELRELVGVVTFAYGTFQVSPRTTRDLGYVGEPTRGPRAAAYAAPLRAVAAAALALAGVVVGALLAGLAYWQYARHRRPQHARVFSESVAGCLDALCCCLGRRDDAADGPITTEYSFAPRGENELVSEQTAPRASDAHDDAPAPPADDAPAPRESFAGAVDASGCARGRVASRFLGNDLLGGHSRCTAIPLLTLMVFLQFVLTFAVPTLRPYLDARMPAALDDGAWTNVVAYVLVCFPTGLAFQAVSAGNVPGAPLSWSAFSVVGLGLFTYVSVRRYDDFAGSYEDRFFLVVNPITGAVAVGLHLAILVAVATGRDADWLQHWRRLRAARARKPRREPRRPGATFAIHPGFAVAVDGGRLVVGRVGGGRGGVKLSDVFFEEEAPAEPVAAAPAAEPVAAAPAAEPVAAAPAEPASAPPAAPVAKPPPAKSPRRAVAAALRSYRDAIVAAADARVVARSRPFVVVAAALFGVVVLAYFTGYAVRHWRTTYLGRLADSVDDVEAELRAAGLDPADYVGDLLPEAAKLLRTVQRDLNVSAKVAVPLASLLMLRVAWGVVPSFDRALAKLERGAAGGPRPPPRLSRAAVLARDTSVVGAQFFLMSLGYIILENALVFFIFACVNEYPRGVLWDHRLTLVVFAAASAFMGCVVDPLVMHGYCSDGYRARRPAAFAVAYASYVAYGLLVGAALFVSRVLTSVVFCLFHLVSLDVCVLPERYAHLDASHVAFMSLVYAHRRHHDAALHVAAEAFAARKPRHSRARTRWHLAYTLLKNPALRRDRRRPGLAGPARAQVRRQSAAGSAALELAVAAIELV</sequence>
<dbReference type="RefSeq" id="XP_009038832.1">
    <property type="nucleotide sequence ID" value="XM_009040584.1"/>
</dbReference>
<dbReference type="InParanoid" id="F0YE00"/>
<dbReference type="AlphaFoldDB" id="F0YE00"/>
<accession>F0YE00</accession>
<evidence type="ECO:0000256" key="2">
    <source>
        <dbReference type="SAM" id="Phobius"/>
    </source>
</evidence>
<feature type="transmembrane region" description="Helical" evidence="2">
    <location>
        <begin position="500"/>
        <end position="523"/>
    </location>
</feature>
<keyword evidence="5" id="KW-1185">Reference proteome</keyword>
<feature type="transmembrane region" description="Helical" evidence="2">
    <location>
        <begin position="1128"/>
        <end position="1156"/>
    </location>
</feature>
<evidence type="ECO:0000313" key="5">
    <source>
        <dbReference type="Proteomes" id="UP000002729"/>
    </source>
</evidence>
<keyword evidence="2" id="KW-0812">Transmembrane</keyword>
<keyword evidence="2" id="KW-1133">Transmembrane helix</keyword>
<dbReference type="Proteomes" id="UP000002729">
    <property type="component" value="Unassembled WGS sequence"/>
</dbReference>
<feature type="transmembrane region" description="Helical" evidence="2">
    <location>
        <begin position="640"/>
        <end position="661"/>
    </location>
</feature>
<feature type="region of interest" description="Disordered" evidence="1">
    <location>
        <begin position="860"/>
        <end position="880"/>
    </location>
</feature>
<organism evidence="5">
    <name type="scientific">Aureococcus anophagefferens</name>
    <name type="common">Harmful bloom alga</name>
    <dbReference type="NCBI Taxonomy" id="44056"/>
    <lineage>
        <taxon>Eukaryota</taxon>
        <taxon>Sar</taxon>
        <taxon>Stramenopiles</taxon>
        <taxon>Ochrophyta</taxon>
        <taxon>Pelagophyceae</taxon>
        <taxon>Pelagomonadales</taxon>
        <taxon>Pelagomonadaceae</taxon>
        <taxon>Aureococcus</taxon>
    </lineage>
</organism>
<keyword evidence="3" id="KW-0732">Signal</keyword>
<name>F0YE00_AURAN</name>
<feature type="region of interest" description="Disordered" evidence="1">
    <location>
        <begin position="570"/>
        <end position="605"/>
    </location>
</feature>
<keyword evidence="2" id="KW-0472">Membrane</keyword>
<gene>
    <name evidence="4" type="ORF">AURANDRAFT_65459</name>
</gene>
<proteinExistence type="predicted"/>
<feature type="chain" id="PRO_5003264562" evidence="3">
    <location>
        <begin position="19"/>
        <end position="1263"/>
    </location>
</feature>
<reference evidence="4 5" key="1">
    <citation type="journal article" date="2011" name="Proc. Natl. Acad. Sci. U.S.A.">
        <title>Niche of harmful alga Aureococcus anophagefferens revealed through ecogenomics.</title>
        <authorList>
            <person name="Gobler C.J."/>
            <person name="Berry D.L."/>
            <person name="Dyhrman S.T."/>
            <person name="Wilhelm S.W."/>
            <person name="Salamov A."/>
            <person name="Lobanov A.V."/>
            <person name="Zhang Y."/>
            <person name="Collier J.L."/>
            <person name="Wurch L.L."/>
            <person name="Kustka A.B."/>
            <person name="Dill B.D."/>
            <person name="Shah M."/>
            <person name="VerBerkmoes N.C."/>
            <person name="Kuo A."/>
            <person name="Terry A."/>
            <person name="Pangilinan J."/>
            <person name="Lindquist E.A."/>
            <person name="Lucas S."/>
            <person name="Paulsen I.T."/>
            <person name="Hattenrath-Lehmann T.K."/>
            <person name="Talmage S.C."/>
            <person name="Walker E.A."/>
            <person name="Koch F."/>
            <person name="Burson A.M."/>
            <person name="Marcoval M.A."/>
            <person name="Tang Y.Z."/>
            <person name="Lecleir G.R."/>
            <person name="Coyne K.J."/>
            <person name="Berg G.M."/>
            <person name="Bertrand E.M."/>
            <person name="Saito M.A."/>
            <person name="Gladyshev V.N."/>
            <person name="Grigoriev I.V."/>
        </authorList>
    </citation>
    <scope>NUCLEOTIDE SEQUENCE [LARGE SCALE GENOMIC DNA]</scope>
    <source>
        <strain evidence="5">CCMP 1984</strain>
    </source>
</reference>
<dbReference type="PANTHER" id="PTHR48125">
    <property type="entry name" value="LP07818P1"/>
    <property type="match status" value="1"/>
</dbReference>
<dbReference type="GeneID" id="20225342"/>
<feature type="transmembrane region" description="Helical" evidence="2">
    <location>
        <begin position="1049"/>
        <end position="1072"/>
    </location>
</feature>
<feature type="compositionally biased region" description="Pro residues" evidence="1">
    <location>
        <begin position="867"/>
        <end position="880"/>
    </location>
</feature>
<evidence type="ECO:0000256" key="3">
    <source>
        <dbReference type="SAM" id="SignalP"/>
    </source>
</evidence>
<evidence type="ECO:0000313" key="4">
    <source>
        <dbReference type="EMBL" id="EGB06662.1"/>
    </source>
</evidence>
<dbReference type="eggNOG" id="ENOG502T1ZX">
    <property type="taxonomic scope" value="Eukaryota"/>
</dbReference>
<feature type="signal peptide" evidence="3">
    <location>
        <begin position="1"/>
        <end position="18"/>
    </location>
</feature>
<feature type="transmembrane region" description="Helical" evidence="2">
    <location>
        <begin position="681"/>
        <end position="701"/>
    </location>
</feature>
<dbReference type="PANTHER" id="PTHR48125:SF12">
    <property type="entry name" value="AT HOOK TRANSCRIPTION FACTOR FAMILY-RELATED"/>
    <property type="match status" value="1"/>
</dbReference>
<feature type="transmembrane region" description="Helical" evidence="2">
    <location>
        <begin position="913"/>
        <end position="934"/>
    </location>
</feature>
<protein>
    <submittedName>
        <fullName evidence="4">Uncharacterized protein</fullName>
    </submittedName>
</protein>